<dbReference type="InterPro" id="IPR018062">
    <property type="entry name" value="HTH_AraC-typ_CS"/>
</dbReference>
<dbReference type="CDD" id="cd17536">
    <property type="entry name" value="REC_YesN-like"/>
    <property type="match status" value="1"/>
</dbReference>
<dbReference type="PROSITE" id="PS00041">
    <property type="entry name" value="HTH_ARAC_FAMILY_1"/>
    <property type="match status" value="1"/>
</dbReference>
<evidence type="ECO:0000313" key="9">
    <source>
        <dbReference type="EMBL" id="ODM05791.1"/>
    </source>
</evidence>
<dbReference type="GO" id="GO:0032259">
    <property type="term" value="P:methylation"/>
    <property type="evidence" value="ECO:0007669"/>
    <property type="project" value="UniProtKB-KW"/>
</dbReference>
<feature type="domain" description="HTH araC/xylS-type" evidence="7">
    <location>
        <begin position="423"/>
        <end position="521"/>
    </location>
</feature>
<dbReference type="RefSeq" id="WP_069151951.1">
    <property type="nucleotide sequence ID" value="NZ_DAWDRA010000129.1"/>
</dbReference>
<comment type="function">
    <text evidence="5">May play the central regulatory role in sporulation. It may be an element of the effector pathway responsible for the activation of sporulation genes in response to nutritional stress. Spo0A may act in concert with spo0H (a sigma factor) to control the expression of some genes that are critical to the sporulation process.</text>
</comment>
<dbReference type="PANTHER" id="PTHR43280">
    <property type="entry name" value="ARAC-FAMILY TRANSCRIPTIONAL REGULATOR"/>
    <property type="match status" value="1"/>
</dbReference>
<reference evidence="9 10" key="1">
    <citation type="submission" date="2016-07" db="EMBL/GenBank/DDBJ databases">
        <title>Characterization of isolates of Eisenbergiella tayi derived from blood cultures, using whole genome sequencing.</title>
        <authorList>
            <person name="Burdz T."/>
            <person name="Wiebe D."/>
            <person name="Huynh C."/>
            <person name="Bernard K."/>
        </authorList>
    </citation>
    <scope>NUCLEOTIDE SEQUENCE [LARGE SCALE GENOMIC DNA]</scope>
    <source>
        <strain evidence="9 10">NML 110608</strain>
    </source>
</reference>
<dbReference type="PROSITE" id="PS01124">
    <property type="entry name" value="HTH_ARAC_FAMILY_2"/>
    <property type="match status" value="1"/>
</dbReference>
<name>A0A1E3ABN0_9FIRM</name>
<evidence type="ECO:0000256" key="5">
    <source>
        <dbReference type="ARBA" id="ARBA00024867"/>
    </source>
</evidence>
<feature type="modified residue" description="4-aspartylphosphate" evidence="6">
    <location>
        <position position="54"/>
    </location>
</feature>
<dbReference type="GO" id="GO:0003700">
    <property type="term" value="F:DNA-binding transcription factor activity"/>
    <property type="evidence" value="ECO:0007669"/>
    <property type="project" value="InterPro"/>
</dbReference>
<dbReference type="PROSITE" id="PS50110">
    <property type="entry name" value="RESPONSE_REGULATORY"/>
    <property type="match status" value="1"/>
</dbReference>
<dbReference type="PANTHER" id="PTHR43280:SF28">
    <property type="entry name" value="HTH-TYPE TRANSCRIPTIONAL ACTIVATOR RHAS"/>
    <property type="match status" value="1"/>
</dbReference>
<feature type="domain" description="Response regulatory" evidence="8">
    <location>
        <begin position="2"/>
        <end position="119"/>
    </location>
</feature>
<evidence type="ECO:0000313" key="10">
    <source>
        <dbReference type="Proteomes" id="UP000094067"/>
    </source>
</evidence>
<proteinExistence type="predicted"/>
<dbReference type="InterPro" id="IPR001789">
    <property type="entry name" value="Sig_transdc_resp-reg_receiver"/>
</dbReference>
<keyword evidence="6" id="KW-0597">Phosphoprotein</keyword>
<dbReference type="Gene3D" id="1.10.10.60">
    <property type="entry name" value="Homeodomain-like"/>
    <property type="match status" value="2"/>
</dbReference>
<protein>
    <recommendedName>
        <fullName evidence="1">Stage 0 sporulation protein A homolog</fullName>
    </recommendedName>
</protein>
<evidence type="ECO:0000256" key="2">
    <source>
        <dbReference type="ARBA" id="ARBA00023015"/>
    </source>
</evidence>
<evidence type="ECO:0000256" key="3">
    <source>
        <dbReference type="ARBA" id="ARBA00023125"/>
    </source>
</evidence>
<keyword evidence="3" id="KW-0238">DNA-binding</keyword>
<keyword evidence="4" id="KW-0804">Transcription</keyword>
<dbReference type="SUPFAM" id="SSF52172">
    <property type="entry name" value="CheY-like"/>
    <property type="match status" value="1"/>
</dbReference>
<dbReference type="SMART" id="SM00342">
    <property type="entry name" value="HTH_ARAC"/>
    <property type="match status" value="1"/>
</dbReference>
<dbReference type="Proteomes" id="UP000094067">
    <property type="component" value="Unassembled WGS sequence"/>
</dbReference>
<dbReference type="SMART" id="SM00448">
    <property type="entry name" value="REC"/>
    <property type="match status" value="1"/>
</dbReference>
<evidence type="ECO:0000256" key="4">
    <source>
        <dbReference type="ARBA" id="ARBA00023163"/>
    </source>
</evidence>
<evidence type="ECO:0000256" key="6">
    <source>
        <dbReference type="PROSITE-ProRule" id="PRU00169"/>
    </source>
</evidence>
<keyword evidence="9" id="KW-0489">Methyltransferase</keyword>
<dbReference type="Pfam" id="PF12833">
    <property type="entry name" value="HTH_18"/>
    <property type="match status" value="1"/>
</dbReference>
<dbReference type="GO" id="GO:0043565">
    <property type="term" value="F:sequence-specific DNA binding"/>
    <property type="evidence" value="ECO:0007669"/>
    <property type="project" value="InterPro"/>
</dbReference>
<organism evidence="9 10">
    <name type="scientific">Eisenbergiella tayi</name>
    <dbReference type="NCBI Taxonomy" id="1432052"/>
    <lineage>
        <taxon>Bacteria</taxon>
        <taxon>Bacillati</taxon>
        <taxon>Bacillota</taxon>
        <taxon>Clostridia</taxon>
        <taxon>Lachnospirales</taxon>
        <taxon>Lachnospiraceae</taxon>
        <taxon>Eisenbergiella</taxon>
    </lineage>
</organism>
<dbReference type="GO" id="GO:0000160">
    <property type="term" value="P:phosphorelay signal transduction system"/>
    <property type="evidence" value="ECO:0007669"/>
    <property type="project" value="InterPro"/>
</dbReference>
<dbReference type="InterPro" id="IPR009057">
    <property type="entry name" value="Homeodomain-like_sf"/>
</dbReference>
<sequence length="527" mass="61106">MKVLLVDDEKLALDGLRMVTEVQKDLVDQVFTASSAAEAKKILEEEVIDVVVTDIEMPMGSGLSLLRWLREEKIDIECIFQTCHESFAFAREALSLGSSDYLVKPVQEEEIREALIKARNNMEHKLRLKNDAVHESTLKQYQGVMKSVFLTELLRGKFGADREKIRENFAAHGVELKDGERVLLLSVSVARIGKAMDGWEKDIYDFAMRNVIGESLNIAGKNRICQTNVGTDINYAVFLLEGEVGKDRIREECRQLIRWMHNEFDTDIQIYMAGFVEPEELPLQFEKLRQMQQDIIWKDSFCLCEGRLGNEGPKGPNYQAWEVLIRKGRQEELLSQVEKYVDRMAGDMEMTRPVLQSLLAGLHALIVKNERERAEQGLDVRRMDEKEYSDRFQAAFASRENADDFLRWMLLRDEVQEERSVVDQLKEFIDNNINKEITRKMLEDAVHLNRDYLNRLFKKETGVSLAEYIVEKKMETAKELLVMTDLSVGEVGYWVGYENFSYFSRYFKKITGDSPASYRQKYKESDL</sequence>
<dbReference type="SUPFAM" id="SSF46689">
    <property type="entry name" value="Homeodomain-like"/>
    <property type="match status" value="2"/>
</dbReference>
<gene>
    <name evidence="9" type="primary">adaA_5</name>
    <name evidence="9" type="ORF">BEI61_01680</name>
</gene>
<dbReference type="InterPro" id="IPR011006">
    <property type="entry name" value="CheY-like_superfamily"/>
</dbReference>
<dbReference type="InterPro" id="IPR018060">
    <property type="entry name" value="HTH_AraC"/>
</dbReference>
<evidence type="ECO:0000259" key="7">
    <source>
        <dbReference type="PROSITE" id="PS01124"/>
    </source>
</evidence>
<dbReference type="AlphaFoldDB" id="A0A1E3ABN0"/>
<keyword evidence="9" id="KW-0808">Transferase</keyword>
<keyword evidence="2" id="KW-0805">Transcription regulation</keyword>
<dbReference type="EMBL" id="MCGH01000002">
    <property type="protein sequence ID" value="ODM05791.1"/>
    <property type="molecule type" value="Genomic_DNA"/>
</dbReference>
<dbReference type="GO" id="GO:0008168">
    <property type="term" value="F:methyltransferase activity"/>
    <property type="evidence" value="ECO:0007669"/>
    <property type="project" value="UniProtKB-KW"/>
</dbReference>
<evidence type="ECO:0000259" key="8">
    <source>
        <dbReference type="PROSITE" id="PS50110"/>
    </source>
</evidence>
<comment type="caution">
    <text evidence="9">The sequence shown here is derived from an EMBL/GenBank/DDBJ whole genome shotgun (WGS) entry which is preliminary data.</text>
</comment>
<dbReference type="Gene3D" id="3.40.50.2300">
    <property type="match status" value="1"/>
</dbReference>
<accession>A0A1E3ABN0</accession>
<dbReference type="Pfam" id="PF00072">
    <property type="entry name" value="Response_reg"/>
    <property type="match status" value="1"/>
</dbReference>
<evidence type="ECO:0000256" key="1">
    <source>
        <dbReference type="ARBA" id="ARBA00018672"/>
    </source>
</evidence>